<name>A0A417YV06_9BACI</name>
<gene>
    <name evidence="1" type="ORF">D1B31_08915</name>
</gene>
<organism evidence="1 2">
    <name type="scientific">Neobacillus notoginsengisoli</name>
    <dbReference type="NCBI Taxonomy" id="1578198"/>
    <lineage>
        <taxon>Bacteria</taxon>
        <taxon>Bacillati</taxon>
        <taxon>Bacillota</taxon>
        <taxon>Bacilli</taxon>
        <taxon>Bacillales</taxon>
        <taxon>Bacillaceae</taxon>
        <taxon>Neobacillus</taxon>
    </lineage>
</organism>
<reference evidence="1 2" key="1">
    <citation type="journal article" date="2017" name="Int. J. Syst. Evol. Microbiol.">
        <title>Bacillus notoginsengisoli sp. nov., a novel bacterium isolated from the rhizosphere of Panax notoginseng.</title>
        <authorList>
            <person name="Zhang M.Y."/>
            <person name="Cheng J."/>
            <person name="Cai Y."/>
            <person name="Zhang T.Y."/>
            <person name="Wu Y.Y."/>
            <person name="Manikprabhu D."/>
            <person name="Li W.J."/>
            <person name="Zhang Y.X."/>
        </authorList>
    </citation>
    <scope>NUCLEOTIDE SEQUENCE [LARGE SCALE GENOMIC DNA]</scope>
    <source>
        <strain evidence="1 2">JCM 30743</strain>
    </source>
</reference>
<proteinExistence type="predicted"/>
<sequence length="213" mass="24100">MSKTNVDWMAVNTHKSSTPVSKVEKLDLTPGLWTSGKTYWNHGRMEFVLMEEEISMKISVEHPHSKINMVNYFVYNHSKTEKHVKLLALHYCQSVLKDHFSFISPADDIVFHLAGKQLYLVDGRSSSNEKWETTVIPSWHSSLDGIWGCKQKGTLKYTPMAKGNPASVLSREAAIPPGKIIRATTWCISGKNKNELLSLNTALLKNRLAFPKE</sequence>
<dbReference type="AlphaFoldDB" id="A0A417YV06"/>
<evidence type="ECO:0000313" key="1">
    <source>
        <dbReference type="EMBL" id="RHW41058.1"/>
    </source>
</evidence>
<dbReference type="EMBL" id="QWEG01000005">
    <property type="protein sequence ID" value="RHW41058.1"/>
    <property type="molecule type" value="Genomic_DNA"/>
</dbReference>
<protein>
    <submittedName>
        <fullName evidence="1">Uncharacterized protein</fullName>
    </submittedName>
</protein>
<accession>A0A417YV06</accession>
<keyword evidence="2" id="KW-1185">Reference proteome</keyword>
<dbReference type="OrthoDB" id="2838415at2"/>
<dbReference type="RefSeq" id="WP_118920432.1">
    <property type="nucleotide sequence ID" value="NZ_QWEG01000005.1"/>
</dbReference>
<comment type="caution">
    <text evidence="1">The sequence shown here is derived from an EMBL/GenBank/DDBJ whole genome shotgun (WGS) entry which is preliminary data.</text>
</comment>
<dbReference type="Proteomes" id="UP000284416">
    <property type="component" value="Unassembled WGS sequence"/>
</dbReference>
<evidence type="ECO:0000313" key="2">
    <source>
        <dbReference type="Proteomes" id="UP000284416"/>
    </source>
</evidence>